<dbReference type="RefSeq" id="WP_114189717.1">
    <property type="nucleotide sequence ID" value="NZ_CP136173.1"/>
</dbReference>
<accession>A0A333UWA9</accession>
<feature type="coiled-coil region" evidence="1">
    <location>
        <begin position="721"/>
        <end position="755"/>
    </location>
</feature>
<keyword evidence="1" id="KW-0175">Coiled coil</keyword>
<proteinExistence type="predicted"/>
<name>A0A333UWA9_ACIBA</name>
<evidence type="ECO:0000256" key="1">
    <source>
        <dbReference type="SAM" id="Coils"/>
    </source>
</evidence>
<evidence type="ECO:0000313" key="2">
    <source>
        <dbReference type="EMBL" id="SST21162.1"/>
    </source>
</evidence>
<dbReference type="SUPFAM" id="SSF52540">
    <property type="entry name" value="P-loop containing nucleoside triphosphate hydrolases"/>
    <property type="match status" value="1"/>
</dbReference>
<gene>
    <name evidence="2" type="ORF">SAMEA104305318_01362</name>
</gene>
<sequence length="1315" mass="152746">MIKRTLWYQVEKEYLQLTQDDLPNIDNSLVILGEAGMGKSCLLEWLGSLDNFAYCTARQLLHRHKPNTLLNNKKVLVIDALDELSSSKDGDGIDLVLQKLGELDYPQFVLSCRVADWRSATGLVAIKEQYNIEPLELHLNPFSQSDMNDFLSEKIGNEQALNVVNHFVNLGLEGLLGNPQTLNLISEVAKSTQLPETLTQLFEQAVGLLRIEHSEQKIERQLSKETELEVAGAAFGSLILSANEAISRKPIHRIDDGELPISEIKSLKNGQYIENVIGSRLFRANGVERFTYLHRRIGEFLGAKWLIKQANTSRKRKRLLSFFHAYELVPANLRGMHAWLIMDHNLAFEAIKSDPIGILEYGDVDNLSIEQAKVLLSSIEKLAENNPRFYKRNSYQIRAFTTPVILKQIKDILLNYEISFTFRIFLLESIQSFQLPAYFIEVLKKLVLEDQVKYVIRKTAGEILAIQKQLINWEDIYLSLSKLNDESSFRLALELLQDIGYNRINSRLIATLAFLYLKTEETVSGPLWFIEIYLPDYQIESFLDTFIEYIKSEEKKFHHDESYEMKNLLSHLILRVLNFKEIPVEKLWGWLEVFDYSYGYNNEKIKELENFFRTNDLLRQKIQSFVLLELANEKLIWQRSRNLSQASLGLIPNENDVILLLENMFSTNPRDERWKDIVQLAQHNGGIGQQVRNVALPFTRGNAQVKIWLEQISIRKLGDWEIKENLRTQKLEKKKQELQAEQQKFYRQNSELLRNGNYEVILAPAKAYLKMFSDIDSKPAPHQCIAAWLGDEISNICMEGFENFLTNSTPEVKAEDILEIRKEGKVYNECFILIVALAERIRKKIGLSDLPNERLFAGYFTLMNHRYDQDVKIPEVFEEIENELLRRGRLEEALQLFYEPLFHSRFTHIQGLTNILRGAKYKNFNIELAKRWMDKFPFIELNSESELIDSLLYASQFDFLKKFLSQRTKLENVEQKKNWIGIGLIIDFEETIKQFQKELSDRDFIWTIRDRLNGRYRENKASLQLSVNLLEWIINTFRYEYPEVGYPRGVYSGDRQPWDAADFLKGIVAQLAKNPSDEASRVLERLKNSEQDSYTDLIKTLQYEQKQIRVESLYTPPTIEQIKAISEDLPPQSISDLQAFILEELAVVQAKIRSDDAESWRGFYDDNAKPYKEERCRDYLVGLLRQGSNEVVYEVEVHEADDKEADIGCTVGQLRLPIEVKGQWHPELWTGADNQLNRLYAQDWRAEGRGIYLVLWFGSRTDNKKLKSRGKREFIPTTADQLKQMLIENSQAAKSGQIEIVVLDIARLNKNLKLV</sequence>
<dbReference type="InterPro" id="IPR027417">
    <property type="entry name" value="P-loop_NTPase"/>
</dbReference>
<protein>
    <submittedName>
        <fullName evidence="2">Predicted NTPase (NACHT family)</fullName>
    </submittedName>
</protein>
<organism evidence="2 3">
    <name type="scientific">Acinetobacter baumannii</name>
    <dbReference type="NCBI Taxonomy" id="470"/>
    <lineage>
        <taxon>Bacteria</taxon>
        <taxon>Pseudomonadati</taxon>
        <taxon>Pseudomonadota</taxon>
        <taxon>Gammaproteobacteria</taxon>
        <taxon>Moraxellales</taxon>
        <taxon>Moraxellaceae</taxon>
        <taxon>Acinetobacter</taxon>
        <taxon>Acinetobacter calcoaceticus/baumannii complex</taxon>
    </lineage>
</organism>
<evidence type="ECO:0000313" key="3">
    <source>
        <dbReference type="Proteomes" id="UP000252694"/>
    </source>
</evidence>
<dbReference type="EMBL" id="UFMQ01000004">
    <property type="protein sequence ID" value="SST21162.1"/>
    <property type="molecule type" value="Genomic_DNA"/>
</dbReference>
<dbReference type="Proteomes" id="UP000252694">
    <property type="component" value="Unassembled WGS sequence"/>
</dbReference>
<reference evidence="2 3" key="1">
    <citation type="submission" date="2018-07" db="EMBL/GenBank/DDBJ databases">
        <authorList>
            <consortium name="Pathogen Informatics"/>
        </authorList>
    </citation>
    <scope>NUCLEOTIDE SEQUENCE [LARGE SCALE GENOMIC DNA]</scope>
    <source>
        <strain evidence="2 3">4300STDY7045823</strain>
    </source>
</reference>